<evidence type="ECO:0000256" key="3">
    <source>
        <dbReference type="ARBA" id="ARBA00023163"/>
    </source>
</evidence>
<gene>
    <name evidence="6" type="ORF">GGQ66_003636</name>
</gene>
<dbReference type="PANTHER" id="PTHR30146:SF109">
    <property type="entry name" value="HTH-TYPE TRANSCRIPTIONAL REGULATOR GALS"/>
    <property type="match status" value="1"/>
</dbReference>
<dbReference type="GO" id="GO:0000976">
    <property type="term" value="F:transcription cis-regulatory region binding"/>
    <property type="evidence" value="ECO:0007669"/>
    <property type="project" value="TreeGrafter"/>
</dbReference>
<dbReference type="SMART" id="SM00354">
    <property type="entry name" value="HTH_LACI"/>
    <property type="match status" value="1"/>
</dbReference>
<keyword evidence="7" id="KW-1185">Reference proteome</keyword>
<keyword evidence="3" id="KW-0804">Transcription</keyword>
<protein>
    <submittedName>
        <fullName evidence="6">LacI family transcriptional regulator</fullName>
    </submittedName>
</protein>
<evidence type="ECO:0000259" key="5">
    <source>
        <dbReference type="PROSITE" id="PS50932"/>
    </source>
</evidence>
<evidence type="ECO:0000256" key="1">
    <source>
        <dbReference type="ARBA" id="ARBA00023015"/>
    </source>
</evidence>
<sequence length="350" mass="38194">MADGEATKPPIRTGRRRPSSKPTLKTIADLTGLAITTVSRALAGAPQIALETRERVRAVADEIGYQPDRAALRLRTGRTHVISLILDPHDEIIGYGTSMINGLMQALRGTAYHLVVTPHFPGVPDVEPVRHILKNNMADGLLFARTGPFDERVKLLTETDFPFVSHGRTEFFTPHAFVDYDNTGFAQKATESLIASGCRRPALILPPRRYTFAQHLLYGFMTAVRAAGVDYEIVDAVTLDSPSDEIRRFFSNRFAASDCPDGVVCGGEVSALAVMAAASDLGLLQAGTVKIVTKQTSGLFDEVRPRIGSLYEDLSDAGRLMGEFLLRRIAGEPVENLQHIQQVQARPSLS</sequence>
<dbReference type="PROSITE" id="PS50932">
    <property type="entry name" value="HTH_LACI_2"/>
    <property type="match status" value="1"/>
</dbReference>
<keyword evidence="1" id="KW-0805">Transcription regulation</keyword>
<dbReference type="Gene3D" id="3.40.50.2300">
    <property type="match status" value="2"/>
</dbReference>
<dbReference type="InterPro" id="IPR028082">
    <property type="entry name" value="Peripla_BP_I"/>
</dbReference>
<dbReference type="InterPro" id="IPR010982">
    <property type="entry name" value="Lambda_DNA-bd_dom_sf"/>
</dbReference>
<feature type="domain" description="HTH lacI-type" evidence="5">
    <location>
        <begin position="22"/>
        <end position="76"/>
    </location>
</feature>
<organism evidence="6 7">
    <name type="scientific">Allorhizobium borbori</name>
    <dbReference type="NCBI Taxonomy" id="485907"/>
    <lineage>
        <taxon>Bacteria</taxon>
        <taxon>Pseudomonadati</taxon>
        <taxon>Pseudomonadota</taxon>
        <taxon>Alphaproteobacteria</taxon>
        <taxon>Hyphomicrobiales</taxon>
        <taxon>Rhizobiaceae</taxon>
        <taxon>Rhizobium/Agrobacterium group</taxon>
        <taxon>Allorhizobium</taxon>
    </lineage>
</organism>
<dbReference type="CDD" id="cd20009">
    <property type="entry name" value="PBP1_RafR-like"/>
    <property type="match status" value="1"/>
</dbReference>
<dbReference type="RefSeq" id="WP_183794168.1">
    <property type="nucleotide sequence ID" value="NZ_JACIDU010000016.1"/>
</dbReference>
<dbReference type="Pfam" id="PF00356">
    <property type="entry name" value="LacI"/>
    <property type="match status" value="1"/>
</dbReference>
<dbReference type="GO" id="GO:0003700">
    <property type="term" value="F:DNA-binding transcription factor activity"/>
    <property type="evidence" value="ECO:0007669"/>
    <property type="project" value="TreeGrafter"/>
</dbReference>
<proteinExistence type="predicted"/>
<feature type="region of interest" description="Disordered" evidence="4">
    <location>
        <begin position="1"/>
        <end position="22"/>
    </location>
</feature>
<dbReference type="Gene3D" id="1.10.260.40">
    <property type="entry name" value="lambda repressor-like DNA-binding domains"/>
    <property type="match status" value="1"/>
</dbReference>
<dbReference type="InterPro" id="IPR000843">
    <property type="entry name" value="HTH_LacI"/>
</dbReference>
<evidence type="ECO:0000256" key="2">
    <source>
        <dbReference type="ARBA" id="ARBA00023125"/>
    </source>
</evidence>
<evidence type="ECO:0000256" key="4">
    <source>
        <dbReference type="SAM" id="MobiDB-lite"/>
    </source>
</evidence>
<dbReference type="Proteomes" id="UP000584824">
    <property type="component" value="Unassembled WGS sequence"/>
</dbReference>
<evidence type="ECO:0000313" key="6">
    <source>
        <dbReference type="EMBL" id="MBB4105053.1"/>
    </source>
</evidence>
<reference evidence="6 7" key="1">
    <citation type="submission" date="2020-08" db="EMBL/GenBank/DDBJ databases">
        <title>Genomic Encyclopedia of Type Strains, Phase IV (KMG-IV): sequencing the most valuable type-strain genomes for metagenomic binning, comparative biology and taxonomic classification.</title>
        <authorList>
            <person name="Goeker M."/>
        </authorList>
    </citation>
    <scope>NUCLEOTIDE SEQUENCE [LARGE SCALE GENOMIC DNA]</scope>
    <source>
        <strain evidence="6 7">DSM 26385</strain>
    </source>
</reference>
<accession>A0A7W6P2W0</accession>
<evidence type="ECO:0000313" key="7">
    <source>
        <dbReference type="Proteomes" id="UP000584824"/>
    </source>
</evidence>
<keyword evidence="2" id="KW-0238">DNA-binding</keyword>
<dbReference type="AlphaFoldDB" id="A0A7W6P2W0"/>
<dbReference type="PANTHER" id="PTHR30146">
    <property type="entry name" value="LACI-RELATED TRANSCRIPTIONAL REPRESSOR"/>
    <property type="match status" value="1"/>
</dbReference>
<dbReference type="SUPFAM" id="SSF47413">
    <property type="entry name" value="lambda repressor-like DNA-binding domains"/>
    <property type="match status" value="1"/>
</dbReference>
<dbReference type="Pfam" id="PF13377">
    <property type="entry name" value="Peripla_BP_3"/>
    <property type="match status" value="1"/>
</dbReference>
<dbReference type="EMBL" id="JACIDU010000016">
    <property type="protein sequence ID" value="MBB4105053.1"/>
    <property type="molecule type" value="Genomic_DNA"/>
</dbReference>
<dbReference type="SUPFAM" id="SSF53822">
    <property type="entry name" value="Periplasmic binding protein-like I"/>
    <property type="match status" value="1"/>
</dbReference>
<dbReference type="CDD" id="cd01392">
    <property type="entry name" value="HTH_LacI"/>
    <property type="match status" value="1"/>
</dbReference>
<name>A0A7W6P2W0_9HYPH</name>
<dbReference type="InterPro" id="IPR046335">
    <property type="entry name" value="LacI/GalR-like_sensor"/>
</dbReference>
<comment type="caution">
    <text evidence="6">The sequence shown here is derived from an EMBL/GenBank/DDBJ whole genome shotgun (WGS) entry which is preliminary data.</text>
</comment>